<evidence type="ECO:0000256" key="3">
    <source>
        <dbReference type="ARBA" id="ARBA00022741"/>
    </source>
</evidence>
<feature type="compositionally biased region" description="Basic and acidic residues" evidence="7">
    <location>
        <begin position="465"/>
        <end position="476"/>
    </location>
</feature>
<comment type="caution">
    <text evidence="10">The sequence shown here is derived from an EMBL/GenBank/DDBJ whole genome shotgun (WGS) entry which is preliminary data.</text>
</comment>
<keyword evidence="3" id="KW-0547">Nucleotide-binding</keyword>
<keyword evidence="1" id="KW-0813">Transport</keyword>
<accession>A0A813LIV3</accession>
<dbReference type="PANTHER" id="PTHR24223">
    <property type="entry name" value="ATP-BINDING CASSETTE SUB-FAMILY C"/>
    <property type="match status" value="1"/>
</dbReference>
<dbReference type="EMBL" id="CAJNNW010034750">
    <property type="protein sequence ID" value="CAE8723778.1"/>
    <property type="molecule type" value="Genomic_DNA"/>
</dbReference>
<dbReference type="AlphaFoldDB" id="A0A813LIV3"/>
<dbReference type="GO" id="GO:0016887">
    <property type="term" value="F:ATP hydrolysis activity"/>
    <property type="evidence" value="ECO:0007669"/>
    <property type="project" value="InterPro"/>
</dbReference>
<dbReference type="GO" id="GO:0005509">
    <property type="term" value="F:calcium ion binding"/>
    <property type="evidence" value="ECO:0007669"/>
    <property type="project" value="InterPro"/>
</dbReference>
<feature type="region of interest" description="Disordered" evidence="7">
    <location>
        <begin position="453"/>
        <end position="476"/>
    </location>
</feature>
<keyword evidence="6" id="KW-0472">Membrane</keyword>
<dbReference type="SUPFAM" id="SSF47473">
    <property type="entry name" value="EF-hand"/>
    <property type="match status" value="1"/>
</dbReference>
<evidence type="ECO:0000259" key="8">
    <source>
        <dbReference type="PROSITE" id="PS50222"/>
    </source>
</evidence>
<keyword evidence="2" id="KW-0812">Transmembrane</keyword>
<dbReference type="PROSITE" id="PS00211">
    <property type="entry name" value="ABC_TRANSPORTER_1"/>
    <property type="match status" value="1"/>
</dbReference>
<dbReference type="FunFam" id="3.40.50.300:FF:000630">
    <property type="entry name" value="ATP-binding cassette (ABC) transporter, putative"/>
    <property type="match status" value="1"/>
</dbReference>
<dbReference type="PROSITE" id="PS50893">
    <property type="entry name" value="ABC_TRANSPORTER_2"/>
    <property type="match status" value="1"/>
</dbReference>
<dbReference type="InterPro" id="IPR002048">
    <property type="entry name" value="EF_hand_dom"/>
</dbReference>
<evidence type="ECO:0000256" key="5">
    <source>
        <dbReference type="ARBA" id="ARBA00022989"/>
    </source>
</evidence>
<dbReference type="InterPro" id="IPR011992">
    <property type="entry name" value="EF-hand-dom_pair"/>
</dbReference>
<dbReference type="Pfam" id="PF00005">
    <property type="entry name" value="ABC_tran"/>
    <property type="match status" value="1"/>
</dbReference>
<dbReference type="InterPro" id="IPR003593">
    <property type="entry name" value="AAA+_ATPase"/>
</dbReference>
<dbReference type="Gene3D" id="1.10.238.10">
    <property type="entry name" value="EF-hand"/>
    <property type="match status" value="1"/>
</dbReference>
<evidence type="ECO:0000313" key="11">
    <source>
        <dbReference type="Proteomes" id="UP000626109"/>
    </source>
</evidence>
<evidence type="ECO:0008006" key="12">
    <source>
        <dbReference type="Google" id="ProtNLM"/>
    </source>
</evidence>
<dbReference type="SMART" id="SM00054">
    <property type="entry name" value="EFh"/>
    <property type="match status" value="1"/>
</dbReference>
<dbReference type="InterPro" id="IPR050173">
    <property type="entry name" value="ABC_transporter_C-like"/>
</dbReference>
<gene>
    <name evidence="10" type="ORF">PGLA2088_LOCUS43350</name>
</gene>
<dbReference type="SUPFAM" id="SSF52540">
    <property type="entry name" value="P-loop containing nucleoside triphosphate hydrolases"/>
    <property type="match status" value="1"/>
</dbReference>
<feature type="domain" description="EF-hand" evidence="8">
    <location>
        <begin position="310"/>
        <end position="345"/>
    </location>
</feature>
<reference evidence="10" key="1">
    <citation type="submission" date="2021-02" db="EMBL/GenBank/DDBJ databases">
        <authorList>
            <person name="Dougan E. K."/>
            <person name="Rhodes N."/>
            <person name="Thang M."/>
            <person name="Chan C."/>
        </authorList>
    </citation>
    <scope>NUCLEOTIDE SEQUENCE</scope>
</reference>
<dbReference type="GO" id="GO:0005524">
    <property type="term" value="F:ATP binding"/>
    <property type="evidence" value="ECO:0007669"/>
    <property type="project" value="UniProtKB-KW"/>
</dbReference>
<dbReference type="PROSITE" id="PS50222">
    <property type="entry name" value="EF_HAND_2"/>
    <property type="match status" value="1"/>
</dbReference>
<evidence type="ECO:0000256" key="1">
    <source>
        <dbReference type="ARBA" id="ARBA00022448"/>
    </source>
</evidence>
<evidence type="ECO:0000313" key="10">
    <source>
        <dbReference type="EMBL" id="CAE8723778.1"/>
    </source>
</evidence>
<dbReference type="InterPro" id="IPR017871">
    <property type="entry name" value="ABC_transporter-like_CS"/>
</dbReference>
<evidence type="ECO:0000256" key="4">
    <source>
        <dbReference type="ARBA" id="ARBA00022840"/>
    </source>
</evidence>
<evidence type="ECO:0000256" key="6">
    <source>
        <dbReference type="ARBA" id="ARBA00023136"/>
    </source>
</evidence>
<dbReference type="InterPro" id="IPR003439">
    <property type="entry name" value="ABC_transporter-like_ATP-bd"/>
</dbReference>
<dbReference type="Gene3D" id="3.40.50.300">
    <property type="entry name" value="P-loop containing nucleotide triphosphate hydrolases"/>
    <property type="match status" value="1"/>
</dbReference>
<dbReference type="CDD" id="cd03244">
    <property type="entry name" value="ABCC_MRP_domain2"/>
    <property type="match status" value="1"/>
</dbReference>
<dbReference type="GO" id="GO:0042626">
    <property type="term" value="F:ATPase-coupled transmembrane transporter activity"/>
    <property type="evidence" value="ECO:0007669"/>
    <property type="project" value="TreeGrafter"/>
</dbReference>
<keyword evidence="5" id="KW-1133">Transmembrane helix</keyword>
<feature type="domain" description="ABC transporter" evidence="9">
    <location>
        <begin position="33"/>
        <end position="267"/>
    </location>
</feature>
<keyword evidence="4" id="KW-0067">ATP-binding</keyword>
<name>A0A813LIV3_POLGL</name>
<sequence>MEFTNDLQQEPPWQMPADAALVQAKWPQDECSLVFEDVCVRYLPHLPRALDGFSVSLKAREKVGLVGRTGAGKSTVMGTLFRLMELESGRILLGGVDIAGVGVGHLRRQITIVPQDPILFSGELRKNLDPLGVRTDAEVWAALTGCSLCALVESLEGCLRAKVAEGGINFSVGERQVLCLARALLRESRVLCLDEATANVDPTNDKRIQEVLSQGLQDCLVLTIAHRLHTVLRSDRILVLERGYLAQSGPPASLLAQSGIFKELANQAGIYNVNSDAPLPMQAEVEEVMSWSNGDVGIVDFCNCMARLRIAESEAVELFEILDSDGSGGVSLEELSQALRSVSPTISTKDFWQRWAAEWPEVVEAACECSHPVKGREARQHLGFLLAELLPEEIRSTCEGRSVIPAMLRRNAPQVFLESISSVTFDALAVLLDVSEQNAAEIFERIASTANRRDTATPASLSTKDSSRPQSRHELRGPHAKGAVLMIFIEDFAEYIQLWCDRGLNPTDGRRDVVRQAVAPARAAISAFKALLQPHKPSTVQEVALEATSQAKAQRDRGRKRSLPKLTWQSYYSAIPTMTPAMFGG</sequence>
<dbReference type="Proteomes" id="UP000626109">
    <property type="component" value="Unassembled WGS sequence"/>
</dbReference>
<evidence type="ECO:0000256" key="7">
    <source>
        <dbReference type="SAM" id="MobiDB-lite"/>
    </source>
</evidence>
<evidence type="ECO:0000256" key="2">
    <source>
        <dbReference type="ARBA" id="ARBA00022692"/>
    </source>
</evidence>
<dbReference type="SMART" id="SM00382">
    <property type="entry name" value="AAA"/>
    <property type="match status" value="1"/>
</dbReference>
<organism evidence="10 11">
    <name type="scientific">Polarella glacialis</name>
    <name type="common">Dinoflagellate</name>
    <dbReference type="NCBI Taxonomy" id="89957"/>
    <lineage>
        <taxon>Eukaryota</taxon>
        <taxon>Sar</taxon>
        <taxon>Alveolata</taxon>
        <taxon>Dinophyceae</taxon>
        <taxon>Suessiales</taxon>
        <taxon>Suessiaceae</taxon>
        <taxon>Polarella</taxon>
    </lineage>
</organism>
<protein>
    <recommendedName>
        <fullName evidence="12">Calmodulin</fullName>
    </recommendedName>
</protein>
<evidence type="ECO:0000259" key="9">
    <source>
        <dbReference type="PROSITE" id="PS50893"/>
    </source>
</evidence>
<dbReference type="GO" id="GO:0016020">
    <property type="term" value="C:membrane"/>
    <property type="evidence" value="ECO:0007669"/>
    <property type="project" value="TreeGrafter"/>
</dbReference>
<proteinExistence type="predicted"/>
<dbReference type="InterPro" id="IPR027417">
    <property type="entry name" value="P-loop_NTPase"/>
</dbReference>